<accession>A0A517MDT2</accession>
<evidence type="ECO:0000313" key="1">
    <source>
        <dbReference type="EMBL" id="QDS93045.1"/>
    </source>
</evidence>
<dbReference type="KEGG" id="rml:FF011L_18000"/>
<keyword evidence="2" id="KW-1185">Reference proteome</keyword>
<dbReference type="Proteomes" id="UP000320672">
    <property type="component" value="Chromosome"/>
</dbReference>
<reference evidence="1 2" key="1">
    <citation type="submission" date="2019-02" db="EMBL/GenBank/DDBJ databases">
        <title>Deep-cultivation of Planctomycetes and their phenomic and genomic characterization uncovers novel biology.</title>
        <authorList>
            <person name="Wiegand S."/>
            <person name="Jogler M."/>
            <person name="Boedeker C."/>
            <person name="Pinto D."/>
            <person name="Vollmers J."/>
            <person name="Rivas-Marin E."/>
            <person name="Kohn T."/>
            <person name="Peeters S.H."/>
            <person name="Heuer A."/>
            <person name="Rast P."/>
            <person name="Oberbeckmann S."/>
            <person name="Bunk B."/>
            <person name="Jeske O."/>
            <person name="Meyerdierks A."/>
            <person name="Storesund J.E."/>
            <person name="Kallscheuer N."/>
            <person name="Luecker S."/>
            <person name="Lage O.M."/>
            <person name="Pohl T."/>
            <person name="Merkel B.J."/>
            <person name="Hornburger P."/>
            <person name="Mueller R.-W."/>
            <person name="Bruemmer F."/>
            <person name="Labrenz M."/>
            <person name="Spormann A.M."/>
            <person name="Op den Camp H."/>
            <person name="Overmann J."/>
            <person name="Amann R."/>
            <person name="Jetten M.S.M."/>
            <person name="Mascher T."/>
            <person name="Medema M.H."/>
            <person name="Devos D.P."/>
            <person name="Kaster A.-K."/>
            <person name="Ovreas L."/>
            <person name="Rohde M."/>
            <person name="Galperin M.Y."/>
            <person name="Jogler C."/>
        </authorList>
    </citation>
    <scope>NUCLEOTIDE SEQUENCE [LARGE SCALE GENOMIC DNA]</scope>
    <source>
        <strain evidence="1 2">FF011L</strain>
    </source>
</reference>
<sequence>MTKVQSLTSLHWPSEHVARRAADTCRRRQPPDTLLEYPQPGGRQNICHRRTALQILPPSGLKVHFASNRWFTPPASICRPPGLQVGTAKRKTQRATEPSLSVARWAFIRTHDWFPMVHTTGKYLPPSGLKARHSDSDGQGEIVTYKFHVPSERRH</sequence>
<gene>
    <name evidence="1" type="ORF">FF011L_18000</name>
</gene>
<protein>
    <submittedName>
        <fullName evidence="1">Uncharacterized protein</fullName>
    </submittedName>
</protein>
<organism evidence="1 2">
    <name type="scientific">Roseimaritima multifibrata</name>
    <dbReference type="NCBI Taxonomy" id="1930274"/>
    <lineage>
        <taxon>Bacteria</taxon>
        <taxon>Pseudomonadati</taxon>
        <taxon>Planctomycetota</taxon>
        <taxon>Planctomycetia</taxon>
        <taxon>Pirellulales</taxon>
        <taxon>Pirellulaceae</taxon>
        <taxon>Roseimaritima</taxon>
    </lineage>
</organism>
<dbReference type="EMBL" id="CP036262">
    <property type="protein sequence ID" value="QDS93045.1"/>
    <property type="molecule type" value="Genomic_DNA"/>
</dbReference>
<dbReference type="AlphaFoldDB" id="A0A517MDT2"/>
<evidence type="ECO:0000313" key="2">
    <source>
        <dbReference type="Proteomes" id="UP000320672"/>
    </source>
</evidence>
<name>A0A517MDT2_9BACT</name>
<proteinExistence type="predicted"/>